<evidence type="ECO:0000256" key="10">
    <source>
        <dbReference type="SAM" id="SignalP"/>
    </source>
</evidence>
<keyword evidence="4 10" id="KW-0732">Signal</keyword>
<comment type="caution">
    <text evidence="11">The sequence shown here is derived from an EMBL/GenBank/DDBJ whole genome shotgun (WGS) entry which is preliminary data.</text>
</comment>
<dbReference type="InterPro" id="IPR005198">
    <property type="entry name" value="Glyco_hydro_76"/>
</dbReference>
<dbReference type="EC" id="3.2.1.101" evidence="3 8"/>
<dbReference type="PANTHER" id="PTHR12145:SF36">
    <property type="entry name" value="MANNAN ENDO-1,6-ALPHA-MANNOSIDASE DCW1"/>
    <property type="match status" value="1"/>
</dbReference>
<evidence type="ECO:0000256" key="2">
    <source>
        <dbReference type="ARBA" id="ARBA00009699"/>
    </source>
</evidence>
<comment type="similarity">
    <text evidence="2 8">Belongs to the glycosyl hydrolase 76 family.</text>
</comment>
<dbReference type="PANTHER" id="PTHR12145">
    <property type="entry name" value="MANNAN ENDO-1,6-ALPHA-MANNOSIDASE DCW1"/>
    <property type="match status" value="1"/>
</dbReference>
<evidence type="ECO:0000256" key="4">
    <source>
        <dbReference type="ARBA" id="ARBA00022729"/>
    </source>
</evidence>
<organism evidence="11 12">
    <name type="scientific">Paraconiothyrium brasiliense</name>
    <dbReference type="NCBI Taxonomy" id="300254"/>
    <lineage>
        <taxon>Eukaryota</taxon>
        <taxon>Fungi</taxon>
        <taxon>Dikarya</taxon>
        <taxon>Ascomycota</taxon>
        <taxon>Pezizomycotina</taxon>
        <taxon>Dothideomycetes</taxon>
        <taxon>Pleosporomycetidae</taxon>
        <taxon>Pleosporales</taxon>
        <taxon>Massarineae</taxon>
        <taxon>Didymosphaeriaceae</taxon>
        <taxon>Paraconiothyrium</taxon>
    </lineage>
</organism>
<evidence type="ECO:0000313" key="12">
    <source>
        <dbReference type="Proteomes" id="UP001521785"/>
    </source>
</evidence>
<protein>
    <recommendedName>
        <fullName evidence="3 8">Mannan endo-1,6-alpha-mannosidase</fullName>
        <ecNumber evidence="3 8">3.2.1.101</ecNumber>
    </recommendedName>
</protein>
<evidence type="ECO:0000256" key="7">
    <source>
        <dbReference type="ARBA" id="ARBA00023295"/>
    </source>
</evidence>
<feature type="compositionally biased region" description="Low complexity" evidence="9">
    <location>
        <begin position="392"/>
        <end position="403"/>
    </location>
</feature>
<evidence type="ECO:0000256" key="6">
    <source>
        <dbReference type="ARBA" id="ARBA00023180"/>
    </source>
</evidence>
<keyword evidence="5 8" id="KW-0378">Hydrolase</keyword>
<reference evidence="11 12" key="1">
    <citation type="submission" date="2024-02" db="EMBL/GenBank/DDBJ databases">
        <title>De novo assembly and annotation of 12 fungi associated with fruit tree decline syndrome in Ontario, Canada.</title>
        <authorList>
            <person name="Sulman M."/>
            <person name="Ellouze W."/>
            <person name="Ilyukhin E."/>
        </authorList>
    </citation>
    <scope>NUCLEOTIDE SEQUENCE [LARGE SCALE GENOMIC DNA]</scope>
    <source>
        <strain evidence="11 12">M42-189</strain>
    </source>
</reference>
<gene>
    <name evidence="11" type="ORF">SLS60_010839</name>
</gene>
<evidence type="ECO:0000256" key="9">
    <source>
        <dbReference type="SAM" id="MobiDB-lite"/>
    </source>
</evidence>
<accession>A0ABR3QM54</accession>
<proteinExistence type="inferred from homology"/>
<dbReference type="InterPro" id="IPR014480">
    <property type="entry name" value="Mannan-1_6-alpha_mannosidase"/>
</dbReference>
<keyword evidence="6" id="KW-0325">Glycoprotein</keyword>
<evidence type="ECO:0000256" key="5">
    <source>
        <dbReference type="ARBA" id="ARBA00022801"/>
    </source>
</evidence>
<dbReference type="PIRSF" id="PIRSF016302">
    <property type="entry name" value="Man_a_manosd"/>
    <property type="match status" value="1"/>
</dbReference>
<dbReference type="SUPFAM" id="SSF48208">
    <property type="entry name" value="Six-hairpin glycosidases"/>
    <property type="match status" value="1"/>
</dbReference>
<dbReference type="InterPro" id="IPR008928">
    <property type="entry name" value="6-hairpin_glycosidase_sf"/>
</dbReference>
<feature type="chain" id="PRO_5046813132" description="Mannan endo-1,6-alpha-mannosidase" evidence="10">
    <location>
        <begin position="22"/>
        <end position="445"/>
    </location>
</feature>
<keyword evidence="7 8" id="KW-0326">Glycosidase</keyword>
<feature type="region of interest" description="Disordered" evidence="9">
    <location>
        <begin position="392"/>
        <end position="420"/>
    </location>
</feature>
<evidence type="ECO:0000313" key="11">
    <source>
        <dbReference type="EMBL" id="KAL1593231.1"/>
    </source>
</evidence>
<feature type="signal peptide" evidence="10">
    <location>
        <begin position="1"/>
        <end position="21"/>
    </location>
</feature>
<dbReference type="Pfam" id="PF03663">
    <property type="entry name" value="Glyco_hydro_76"/>
    <property type="match status" value="1"/>
</dbReference>
<name>A0ABR3QM54_9PLEO</name>
<dbReference type="EMBL" id="JAKJXO020000019">
    <property type="protein sequence ID" value="KAL1593231.1"/>
    <property type="molecule type" value="Genomic_DNA"/>
</dbReference>
<keyword evidence="12" id="KW-1185">Reference proteome</keyword>
<evidence type="ECO:0000256" key="8">
    <source>
        <dbReference type="PIRNR" id="PIRNR016302"/>
    </source>
</evidence>
<evidence type="ECO:0000256" key="1">
    <source>
        <dbReference type="ARBA" id="ARBA00001452"/>
    </source>
</evidence>
<comment type="catalytic activity">
    <reaction evidence="1 8">
        <text>Random hydrolysis of (1-&gt;6)-alpha-D-mannosidic linkages in unbranched (1-&gt;6)-mannans.</text>
        <dbReference type="EC" id="3.2.1.101"/>
    </reaction>
</comment>
<dbReference type="Proteomes" id="UP001521785">
    <property type="component" value="Unassembled WGS sequence"/>
</dbReference>
<dbReference type="Gene3D" id="1.50.10.20">
    <property type="match status" value="1"/>
</dbReference>
<evidence type="ECO:0000256" key="3">
    <source>
        <dbReference type="ARBA" id="ARBA00012350"/>
    </source>
</evidence>
<sequence>MFVSLFTLSLATSLYAQSGAALDIDVKDQDSIKSVAKTLAGSIVDLYKGDLKEDLIPGLFSSPYYWWEAGAVFGSLVDYSYLTGDSQYDDLLGEGFEHQIGEFDAFMPTNQTKSLGNDDQSTWGLAAMSAAETGFTTKKIGNLSWDVLANNVFESQVARWNEETCDGGLNWQIYQFNNGYTYRNAISTGNFFLLAARLAKFTGNTTYAEWAEKAFDWTEKIGLVSEGYIYDGTDETQNCSEINRIQWSSNNGIYTEAAAHMWNVTTDNKWKNALSGFANSTFRSFVQENILREVACELNGKCNVDQRAYKGIASRSFARAIASAPFLSDLLTPLLEASAKAAAEGCSTKDGTVKCPLKWTTKDDGEYGLGQSFSALAVVQALLVPNAKPLATKSSSNGTSNGSPAADTPAASGSGKPAENEGAADTLVVSRSLVVVIAVLAAALL</sequence>